<dbReference type="PANTHER" id="PTHR23150:SF35">
    <property type="entry name" value="BLL6746 PROTEIN"/>
    <property type="match status" value="1"/>
</dbReference>
<protein>
    <submittedName>
        <fullName evidence="2">Formylglycine-generating enzyme family protein</fullName>
    </submittedName>
</protein>
<evidence type="ECO:0000313" key="2">
    <source>
        <dbReference type="EMBL" id="TXL72920.1"/>
    </source>
</evidence>
<dbReference type="SUPFAM" id="SSF56436">
    <property type="entry name" value="C-type lectin-like"/>
    <property type="match status" value="1"/>
</dbReference>
<dbReference type="Pfam" id="PF03781">
    <property type="entry name" value="FGE-sulfatase"/>
    <property type="match status" value="1"/>
</dbReference>
<dbReference type="GO" id="GO:0120147">
    <property type="term" value="F:formylglycine-generating oxidase activity"/>
    <property type="evidence" value="ECO:0007669"/>
    <property type="project" value="TreeGrafter"/>
</dbReference>
<dbReference type="InterPro" id="IPR016187">
    <property type="entry name" value="CTDL_fold"/>
</dbReference>
<reference evidence="2 3" key="1">
    <citation type="submission" date="2019-06" db="EMBL/GenBank/DDBJ databases">
        <title>New taxonomy in bacterial strain CC-CFT640, isolated from vineyard.</title>
        <authorList>
            <person name="Lin S.-Y."/>
            <person name="Tsai C.-F."/>
            <person name="Young C.-C."/>
        </authorList>
    </citation>
    <scope>NUCLEOTIDE SEQUENCE [LARGE SCALE GENOMIC DNA]</scope>
    <source>
        <strain evidence="2 3">CC-CFT640</strain>
    </source>
</reference>
<dbReference type="PANTHER" id="PTHR23150">
    <property type="entry name" value="SULFATASE MODIFYING FACTOR 1, 2"/>
    <property type="match status" value="1"/>
</dbReference>
<dbReference type="EMBL" id="VDUZ01000029">
    <property type="protein sequence ID" value="TXL72920.1"/>
    <property type="molecule type" value="Genomic_DNA"/>
</dbReference>
<dbReference type="Gene3D" id="3.90.1580.10">
    <property type="entry name" value="paralog of FGE (formylglycine-generating enzyme)"/>
    <property type="match status" value="1"/>
</dbReference>
<evidence type="ECO:0000259" key="1">
    <source>
        <dbReference type="Pfam" id="PF03781"/>
    </source>
</evidence>
<dbReference type="InterPro" id="IPR042095">
    <property type="entry name" value="SUMF_sf"/>
</dbReference>
<comment type="caution">
    <text evidence="2">The sequence shown here is derived from an EMBL/GenBank/DDBJ whole genome shotgun (WGS) entry which is preliminary data.</text>
</comment>
<dbReference type="InterPro" id="IPR051043">
    <property type="entry name" value="Sulfatase_Mod_Factor_Kinase"/>
</dbReference>
<gene>
    <name evidence="2" type="ORF">FHP25_23335</name>
</gene>
<dbReference type="Proteomes" id="UP000321638">
    <property type="component" value="Unassembled WGS sequence"/>
</dbReference>
<evidence type="ECO:0000313" key="3">
    <source>
        <dbReference type="Proteomes" id="UP000321638"/>
    </source>
</evidence>
<accession>A0A5C8PH13</accession>
<organism evidence="2 3">
    <name type="scientific">Vineibacter terrae</name>
    <dbReference type="NCBI Taxonomy" id="2586908"/>
    <lineage>
        <taxon>Bacteria</taxon>
        <taxon>Pseudomonadati</taxon>
        <taxon>Pseudomonadota</taxon>
        <taxon>Alphaproteobacteria</taxon>
        <taxon>Hyphomicrobiales</taxon>
        <taxon>Vineibacter</taxon>
    </lineage>
</organism>
<name>A0A5C8PH13_9HYPH</name>
<sequence length="249" mass="27369">METQAECCGHFSAGAGMPDMVVIPAGRCEMGARDGEEGQEDCEGPRHVVVIARAFALSRTPVTFAQWDVFLAHAPAAHRPADEGWGRAGRPVVNVSWDDAQAYVRWLAARCGRPCRLPSESEWEYAARAGTQTAYHWGEPFEAGRANGIDSGCEWSGTCSSPVGSFAANAFGLHDMHGNVWEWVEDCWNEFYLDAPDDGSPWRAGRCDARVLRGGSWCDPPRLLRAAARNRNSRGFRCNDYGFRVALSL</sequence>
<proteinExistence type="predicted"/>
<dbReference type="RefSeq" id="WP_147849389.1">
    <property type="nucleotide sequence ID" value="NZ_VDUZ01000029.1"/>
</dbReference>
<dbReference type="InterPro" id="IPR005532">
    <property type="entry name" value="SUMF_dom"/>
</dbReference>
<feature type="domain" description="Sulfatase-modifying factor enzyme-like" evidence="1">
    <location>
        <begin position="18"/>
        <end position="246"/>
    </location>
</feature>
<keyword evidence="3" id="KW-1185">Reference proteome</keyword>
<dbReference type="AlphaFoldDB" id="A0A5C8PH13"/>
<dbReference type="OrthoDB" id="9768004at2"/>